<evidence type="ECO:0000256" key="3">
    <source>
        <dbReference type="SAM" id="Phobius"/>
    </source>
</evidence>
<keyword evidence="3" id="KW-1133">Transmembrane helix</keyword>
<dbReference type="AlphaFoldDB" id="A0A7W8ZYE8"/>
<feature type="transmembrane region" description="Helical" evidence="3">
    <location>
        <begin position="12"/>
        <end position="37"/>
    </location>
</feature>
<evidence type="ECO:0000256" key="1">
    <source>
        <dbReference type="NCBIfam" id="TIGR02228"/>
    </source>
</evidence>
<feature type="transmembrane region" description="Helical" evidence="3">
    <location>
        <begin position="203"/>
        <end position="232"/>
    </location>
</feature>
<dbReference type="GO" id="GO:0016020">
    <property type="term" value="C:membrane"/>
    <property type="evidence" value="ECO:0007669"/>
    <property type="project" value="UniProtKB-UniRule"/>
</dbReference>
<accession>A0A7W8ZYE8</accession>
<feature type="transmembrane region" description="Helical" evidence="3">
    <location>
        <begin position="401"/>
        <end position="420"/>
    </location>
</feature>
<dbReference type="InterPro" id="IPR001733">
    <property type="entry name" value="Peptidase_S26B"/>
</dbReference>
<dbReference type="CDD" id="cd06530">
    <property type="entry name" value="S26_SPase_I"/>
    <property type="match status" value="1"/>
</dbReference>
<evidence type="ECO:0000256" key="2">
    <source>
        <dbReference type="SAM" id="MobiDB-lite"/>
    </source>
</evidence>
<dbReference type="OrthoDB" id="3790724at2"/>
<keyword evidence="3" id="KW-0812">Transmembrane</keyword>
<dbReference type="GO" id="GO:0006465">
    <property type="term" value="P:signal peptide processing"/>
    <property type="evidence" value="ECO:0007669"/>
    <property type="project" value="UniProtKB-UniRule"/>
</dbReference>
<dbReference type="NCBIfam" id="TIGR02228">
    <property type="entry name" value="sigpep_I_arch"/>
    <property type="match status" value="1"/>
</dbReference>
<organism evidence="4 5">
    <name type="scientific">Cryobacterium roopkundense</name>
    <dbReference type="NCBI Taxonomy" id="1001240"/>
    <lineage>
        <taxon>Bacteria</taxon>
        <taxon>Bacillati</taxon>
        <taxon>Actinomycetota</taxon>
        <taxon>Actinomycetes</taxon>
        <taxon>Micrococcales</taxon>
        <taxon>Microbacteriaceae</taxon>
        <taxon>Cryobacterium</taxon>
    </lineage>
</organism>
<dbReference type="RefSeq" id="WP_084141065.1">
    <property type="nucleotide sequence ID" value="NZ_JACHBQ010000001.1"/>
</dbReference>
<dbReference type="Proteomes" id="UP000561726">
    <property type="component" value="Unassembled WGS sequence"/>
</dbReference>
<sequence>MTSRGRGVAGFVGNAALNLAAIGGLICILLVAAAFLLNVTLVMFKTGSMAPTIPTGSLALVREIAAPEIRVGDVVTVSRTDALPITHRVTSVTSGPSAAERVITMKGDANLAADAHPYSVSTVRRVLGSLPGLARVVVWFSNPLVLGSLALGASALVTWAFWPRDDRGGPGGPSPLTGVGEGNVPPAERNPRRRASSGIRRRMAHVCAVALVGAALAVAGPVSAATAALTAYDAPPPDLTPDHPTEQVIVGGGLRLDVIGDQKQMHNLDPDGSVLWQVGVTANEADPGAVHVTLAGVGNAGLRLFSIVRSCPERFVGRDCRPGVTLEQPAAAVAIDGVERSIATLSATESRWFLFELWRHDTELSADDDTVSLALHAFGSSDSVSTASGRLSGLPRTGVDALAPMLYAVGAIGLGLLVAFGAGVRARARTPVPAPSRSRP</sequence>
<dbReference type="GO" id="GO:0004252">
    <property type="term" value="F:serine-type endopeptidase activity"/>
    <property type="evidence" value="ECO:0007669"/>
    <property type="project" value="UniProtKB-UniRule"/>
</dbReference>
<reference evidence="4 5" key="1">
    <citation type="submission" date="2020-08" db="EMBL/GenBank/DDBJ databases">
        <title>Sequencing the genomes of 1000 actinobacteria strains.</title>
        <authorList>
            <person name="Klenk H.-P."/>
        </authorList>
    </citation>
    <scope>NUCLEOTIDE SEQUENCE [LARGE SCALE GENOMIC DNA]</scope>
    <source>
        <strain evidence="4 5">DSM 21065</strain>
    </source>
</reference>
<dbReference type="EMBL" id="JACHBQ010000001">
    <property type="protein sequence ID" value="MBB5642529.1"/>
    <property type="molecule type" value="Genomic_DNA"/>
</dbReference>
<protein>
    <recommendedName>
        <fullName evidence="1">Signal peptidase I</fullName>
        <ecNumber evidence="1">3.4.21.89</ecNumber>
    </recommendedName>
</protein>
<dbReference type="InterPro" id="IPR019533">
    <property type="entry name" value="Peptidase_S26"/>
</dbReference>
<proteinExistence type="predicted"/>
<evidence type="ECO:0000313" key="4">
    <source>
        <dbReference type="EMBL" id="MBB5642529.1"/>
    </source>
</evidence>
<gene>
    <name evidence="4" type="ORF">BJ997_003077</name>
</gene>
<dbReference type="GO" id="GO:0009003">
    <property type="term" value="F:signal peptidase activity"/>
    <property type="evidence" value="ECO:0007669"/>
    <property type="project" value="UniProtKB-EC"/>
</dbReference>
<keyword evidence="4" id="KW-0378">Hydrolase</keyword>
<keyword evidence="3" id="KW-0472">Membrane</keyword>
<dbReference type="EC" id="3.4.21.89" evidence="1"/>
<feature type="region of interest" description="Disordered" evidence="2">
    <location>
        <begin position="168"/>
        <end position="197"/>
    </location>
</feature>
<evidence type="ECO:0000313" key="5">
    <source>
        <dbReference type="Proteomes" id="UP000561726"/>
    </source>
</evidence>
<name>A0A7W8ZYE8_9MICO</name>
<comment type="caution">
    <text evidence="4">The sequence shown here is derived from an EMBL/GenBank/DDBJ whole genome shotgun (WGS) entry which is preliminary data.</text>
</comment>